<comment type="catalytic activity">
    <reaction evidence="12">
        <text>Ni(2+)(out) + ATP + H2O = Ni(2+)(in) + ADP + phosphate + H(+)</text>
        <dbReference type="Rhea" id="RHEA:15557"/>
        <dbReference type="ChEBI" id="CHEBI:15377"/>
        <dbReference type="ChEBI" id="CHEBI:15378"/>
        <dbReference type="ChEBI" id="CHEBI:30616"/>
        <dbReference type="ChEBI" id="CHEBI:43474"/>
        <dbReference type="ChEBI" id="CHEBI:49786"/>
        <dbReference type="ChEBI" id="CHEBI:456216"/>
        <dbReference type="EC" id="7.2.2.11"/>
    </reaction>
    <physiologicalReaction direction="left-to-right" evidence="12">
        <dbReference type="Rhea" id="RHEA:15558"/>
    </physiologicalReaction>
</comment>
<keyword evidence="2" id="KW-0813">Transport</keyword>
<keyword evidence="7" id="KW-0406">Ion transport</keyword>
<keyword evidence="6" id="KW-1278">Translocase</keyword>
<dbReference type="Pfam" id="PF00005">
    <property type="entry name" value="ABC_tran"/>
    <property type="match status" value="1"/>
</dbReference>
<accession>A0A0E3H8B5</accession>
<dbReference type="Pfam" id="PF08352">
    <property type="entry name" value="oligo_HPY"/>
    <property type="match status" value="1"/>
</dbReference>
<name>A0A0E3H8B5_METTT</name>
<dbReference type="FunFam" id="3.40.50.300:FF:000016">
    <property type="entry name" value="Oligopeptide ABC transporter ATP-binding component"/>
    <property type="match status" value="1"/>
</dbReference>
<dbReference type="AlphaFoldDB" id="A0A0E3H8B5"/>
<organism evidence="14 15">
    <name type="scientific">Methanosarcina thermophila (strain ATCC 43570 / DSM 1825 / OCM 12 / VKM B-1830 / TM-1)</name>
    <dbReference type="NCBI Taxonomy" id="523844"/>
    <lineage>
        <taxon>Archaea</taxon>
        <taxon>Methanobacteriati</taxon>
        <taxon>Methanobacteriota</taxon>
        <taxon>Stenosarchaea group</taxon>
        <taxon>Methanomicrobia</taxon>
        <taxon>Methanosarcinales</taxon>
        <taxon>Methanosarcinaceae</taxon>
        <taxon>Methanosarcina</taxon>
    </lineage>
</organism>
<keyword evidence="4" id="KW-0547">Nucleotide-binding</keyword>
<comment type="subcellular location">
    <subcellularLocation>
        <location evidence="1">Cell membrane</location>
        <topology evidence="1">Peripheral membrane protein</topology>
    </subcellularLocation>
</comment>
<sequence length="310" mass="34227">MNLLTISSLYVDFPTDDGLVRAVNGVDLSIKMNEVLGLIGESGCGKSVLGLSVMRLLQEDVILKGEILYCGKNLYSIEEDAMRKLRGKEIGVILQNPGSSLNPGLTVGSQIAEPIMLHKKVKGSLAIEMAEKLLGLVKIKEPRKRAKNYPHQFSGGMKERAVIAMGIASEPRFIIADEPTKGLDITVKRKIVRLLRDISEKNTMLIITHDLEVAEKVCNRVAVMYAGELVEIAPAALIFKNPLHPYTRGFFNSLPARGLKPIKGSSPSLIDPPKGCRFHPRCSYCSDRCKTEHPLMLEKNGRTVRCFLYA</sequence>
<protein>
    <recommendedName>
        <fullName evidence="11">Nickel import system ATP-binding protein NikD</fullName>
        <ecNumber evidence="10">7.2.2.11</ecNumber>
    </recommendedName>
</protein>
<dbReference type="EMBL" id="CP009501">
    <property type="protein sequence ID" value="AKB12064.1"/>
    <property type="molecule type" value="Genomic_DNA"/>
</dbReference>
<dbReference type="GO" id="GO:0005524">
    <property type="term" value="F:ATP binding"/>
    <property type="evidence" value="ECO:0007669"/>
    <property type="project" value="UniProtKB-KW"/>
</dbReference>
<dbReference type="GO" id="GO:0016887">
    <property type="term" value="F:ATP hydrolysis activity"/>
    <property type="evidence" value="ECO:0007669"/>
    <property type="project" value="InterPro"/>
</dbReference>
<dbReference type="OrthoDB" id="18209at2157"/>
<feature type="domain" description="ABC transporter" evidence="13">
    <location>
        <begin position="4"/>
        <end position="251"/>
    </location>
</feature>
<dbReference type="KEGG" id="mthr:MSTHT_0306"/>
<dbReference type="RefSeq" id="WP_048166294.1">
    <property type="nucleotide sequence ID" value="NZ_CP009501.1"/>
</dbReference>
<dbReference type="SUPFAM" id="SSF52540">
    <property type="entry name" value="P-loop containing nucleoside triphosphate hydrolases"/>
    <property type="match status" value="1"/>
</dbReference>
<dbReference type="InterPro" id="IPR003439">
    <property type="entry name" value="ABC_transporter-like_ATP-bd"/>
</dbReference>
<proteinExistence type="predicted"/>
<dbReference type="STRING" id="523844.MSTHT_0306"/>
<dbReference type="EC" id="7.2.2.11" evidence="10"/>
<evidence type="ECO:0000256" key="11">
    <source>
        <dbReference type="ARBA" id="ARBA00044143"/>
    </source>
</evidence>
<evidence type="ECO:0000256" key="2">
    <source>
        <dbReference type="ARBA" id="ARBA00022448"/>
    </source>
</evidence>
<evidence type="ECO:0000256" key="6">
    <source>
        <dbReference type="ARBA" id="ARBA00022967"/>
    </source>
</evidence>
<dbReference type="InterPro" id="IPR027417">
    <property type="entry name" value="P-loop_NTPase"/>
</dbReference>
<dbReference type="CDD" id="cd03257">
    <property type="entry name" value="ABC_NikE_OppD_transporters"/>
    <property type="match status" value="1"/>
</dbReference>
<reference evidence="14 15" key="1">
    <citation type="submission" date="2014-07" db="EMBL/GenBank/DDBJ databases">
        <title>Methanogenic archaea and the global carbon cycle.</title>
        <authorList>
            <person name="Henriksen J.R."/>
            <person name="Luke J."/>
            <person name="Reinhart S."/>
            <person name="Benedict M.N."/>
            <person name="Youngblut N.D."/>
            <person name="Metcalf M.E."/>
            <person name="Whitaker R.J."/>
            <person name="Metcalf W.W."/>
        </authorList>
    </citation>
    <scope>NUCLEOTIDE SEQUENCE [LARGE SCALE GENOMIC DNA]</scope>
    <source>
        <strain evidence="15">ATCC 43570 / DSM 1825 / OCM 12 / VKM B-1830 / TM-1</strain>
    </source>
</reference>
<evidence type="ECO:0000256" key="7">
    <source>
        <dbReference type="ARBA" id="ARBA00023065"/>
    </source>
</evidence>
<dbReference type="InterPro" id="IPR013563">
    <property type="entry name" value="Oligopep_ABC_C"/>
</dbReference>
<dbReference type="HOGENOM" id="CLU_000604_1_23_2"/>
<evidence type="ECO:0000256" key="5">
    <source>
        <dbReference type="ARBA" id="ARBA00022840"/>
    </source>
</evidence>
<evidence type="ECO:0000313" key="15">
    <source>
        <dbReference type="Proteomes" id="UP000066529"/>
    </source>
</evidence>
<dbReference type="InterPro" id="IPR003593">
    <property type="entry name" value="AAA+_ATPase"/>
</dbReference>
<gene>
    <name evidence="14" type="ORF">MSTHT_0306</name>
</gene>
<evidence type="ECO:0000313" key="14">
    <source>
        <dbReference type="EMBL" id="AKB12064.1"/>
    </source>
</evidence>
<keyword evidence="5" id="KW-0067">ATP-binding</keyword>
<dbReference type="GO" id="GO:0015833">
    <property type="term" value="P:peptide transport"/>
    <property type="evidence" value="ECO:0007669"/>
    <property type="project" value="InterPro"/>
</dbReference>
<evidence type="ECO:0000256" key="12">
    <source>
        <dbReference type="ARBA" id="ARBA00048610"/>
    </source>
</evidence>
<dbReference type="PROSITE" id="PS50893">
    <property type="entry name" value="ABC_TRANSPORTER_2"/>
    <property type="match status" value="1"/>
</dbReference>
<evidence type="ECO:0000256" key="9">
    <source>
        <dbReference type="ARBA" id="ARBA00038669"/>
    </source>
</evidence>
<evidence type="ECO:0000256" key="1">
    <source>
        <dbReference type="ARBA" id="ARBA00004202"/>
    </source>
</evidence>
<evidence type="ECO:0000256" key="3">
    <source>
        <dbReference type="ARBA" id="ARBA00022475"/>
    </source>
</evidence>
<dbReference type="NCBIfam" id="TIGR01727">
    <property type="entry name" value="oligo_HPY"/>
    <property type="match status" value="1"/>
</dbReference>
<dbReference type="Gene3D" id="3.40.50.300">
    <property type="entry name" value="P-loop containing nucleotide triphosphate hydrolases"/>
    <property type="match status" value="1"/>
</dbReference>
<dbReference type="PANTHER" id="PTHR43297">
    <property type="entry name" value="OLIGOPEPTIDE TRANSPORT ATP-BINDING PROTEIN APPD"/>
    <property type="match status" value="1"/>
</dbReference>
<dbReference type="InterPro" id="IPR050388">
    <property type="entry name" value="ABC_Ni/Peptide_Import"/>
</dbReference>
<keyword evidence="3" id="KW-1003">Cell membrane</keyword>
<dbReference type="PANTHER" id="PTHR43297:SF13">
    <property type="entry name" value="NICKEL ABC TRANSPORTER, ATP-BINDING PROTEIN"/>
    <property type="match status" value="1"/>
</dbReference>
<evidence type="ECO:0000256" key="8">
    <source>
        <dbReference type="ARBA" id="ARBA00023136"/>
    </source>
</evidence>
<dbReference type="GO" id="GO:0015413">
    <property type="term" value="F:ABC-type nickel transporter activity"/>
    <property type="evidence" value="ECO:0007669"/>
    <property type="project" value="UniProtKB-EC"/>
</dbReference>
<evidence type="ECO:0000259" key="13">
    <source>
        <dbReference type="PROSITE" id="PS50893"/>
    </source>
</evidence>
<comment type="subunit">
    <text evidence="9">The complex is composed of two ATP-binding proteins (NikD and NikE), two transmembrane proteins (NikB and NikC) and a solute-binding protein (NikA).</text>
</comment>
<dbReference type="Proteomes" id="UP000066529">
    <property type="component" value="Chromosome"/>
</dbReference>
<dbReference type="GO" id="GO:0005886">
    <property type="term" value="C:plasma membrane"/>
    <property type="evidence" value="ECO:0007669"/>
    <property type="project" value="UniProtKB-SubCell"/>
</dbReference>
<dbReference type="GeneID" id="41601693"/>
<evidence type="ECO:0000256" key="4">
    <source>
        <dbReference type="ARBA" id="ARBA00022741"/>
    </source>
</evidence>
<dbReference type="SMART" id="SM00382">
    <property type="entry name" value="AAA"/>
    <property type="match status" value="1"/>
</dbReference>
<dbReference type="PATRIC" id="fig|523844.20.peg.403"/>
<keyword evidence="8" id="KW-0472">Membrane</keyword>
<evidence type="ECO:0000256" key="10">
    <source>
        <dbReference type="ARBA" id="ARBA00039098"/>
    </source>
</evidence>